<evidence type="ECO:0000313" key="2">
    <source>
        <dbReference type="Proteomes" id="UP000186817"/>
    </source>
</evidence>
<sequence length="243" mass="26875">MVQGRAARPSQQRRLRRAAQSVVGSRVRVVEDPAEILAGINSEDWAAETLYEDDLVLGDLDSDDEVPSPEPSYPSGRMAARRRMQAAPLAATPTWMGIDSAVSVAQRCRSLVFSLSQFYRASIHVPDVWTVDVELPAAWLWKVLTPTSENSAGAAEFSWVSLGPRQGVFNLKKHGPITQARTAQHPLTTAQTRRKMDIFAHSRQFTGGDPDMLKAGYDMQVLGMSSRATLGIWRKSNGTLRIW</sequence>
<comment type="caution">
    <text evidence="1">The sequence shown here is derived from an EMBL/GenBank/DDBJ whole genome shotgun (WGS) entry which is preliminary data.</text>
</comment>
<gene>
    <name evidence="1" type="ORF">AK812_SmicGene7923</name>
</gene>
<name>A0A1Q9EMC5_SYMMI</name>
<dbReference type="AlphaFoldDB" id="A0A1Q9EMC5"/>
<dbReference type="OrthoDB" id="449191at2759"/>
<accession>A0A1Q9EMC5</accession>
<dbReference type="Proteomes" id="UP000186817">
    <property type="component" value="Unassembled WGS sequence"/>
</dbReference>
<keyword evidence="2" id="KW-1185">Reference proteome</keyword>
<evidence type="ECO:0000313" key="1">
    <source>
        <dbReference type="EMBL" id="OLQ08570.1"/>
    </source>
</evidence>
<dbReference type="EMBL" id="LSRX01000114">
    <property type="protein sequence ID" value="OLQ08570.1"/>
    <property type="molecule type" value="Genomic_DNA"/>
</dbReference>
<organism evidence="1 2">
    <name type="scientific">Symbiodinium microadriaticum</name>
    <name type="common">Dinoflagellate</name>
    <name type="synonym">Zooxanthella microadriatica</name>
    <dbReference type="NCBI Taxonomy" id="2951"/>
    <lineage>
        <taxon>Eukaryota</taxon>
        <taxon>Sar</taxon>
        <taxon>Alveolata</taxon>
        <taxon>Dinophyceae</taxon>
        <taxon>Suessiales</taxon>
        <taxon>Symbiodiniaceae</taxon>
        <taxon>Symbiodinium</taxon>
    </lineage>
</organism>
<protein>
    <submittedName>
        <fullName evidence="1">Uncharacterized protein</fullName>
    </submittedName>
</protein>
<proteinExistence type="predicted"/>
<reference evidence="1 2" key="1">
    <citation type="submission" date="2016-02" db="EMBL/GenBank/DDBJ databases">
        <title>Genome analysis of coral dinoflagellate symbionts highlights evolutionary adaptations to a symbiotic lifestyle.</title>
        <authorList>
            <person name="Aranda M."/>
            <person name="Li Y."/>
            <person name="Liew Y.J."/>
            <person name="Baumgarten S."/>
            <person name="Simakov O."/>
            <person name="Wilson M."/>
            <person name="Piel J."/>
            <person name="Ashoor H."/>
            <person name="Bougouffa S."/>
            <person name="Bajic V.B."/>
            <person name="Ryu T."/>
            <person name="Ravasi T."/>
            <person name="Bayer T."/>
            <person name="Micklem G."/>
            <person name="Kim H."/>
            <person name="Bhak J."/>
            <person name="Lajeunesse T.C."/>
            <person name="Voolstra C.R."/>
        </authorList>
    </citation>
    <scope>NUCLEOTIDE SEQUENCE [LARGE SCALE GENOMIC DNA]</scope>
    <source>
        <strain evidence="1 2">CCMP2467</strain>
    </source>
</reference>